<dbReference type="InterPro" id="IPR025857">
    <property type="entry name" value="MacB_PCD"/>
</dbReference>
<evidence type="ECO:0000256" key="4">
    <source>
        <dbReference type="ARBA" id="ARBA00022989"/>
    </source>
</evidence>
<evidence type="ECO:0000259" key="9">
    <source>
        <dbReference type="Pfam" id="PF12704"/>
    </source>
</evidence>
<dbReference type="EMBL" id="CP077076">
    <property type="protein sequence ID" value="QXH52421.1"/>
    <property type="molecule type" value="Genomic_DNA"/>
</dbReference>
<dbReference type="Pfam" id="PF02687">
    <property type="entry name" value="FtsX"/>
    <property type="match status" value="1"/>
</dbReference>
<keyword evidence="2" id="KW-1003">Cell membrane</keyword>
<proteinExistence type="inferred from homology"/>
<evidence type="ECO:0000256" key="1">
    <source>
        <dbReference type="ARBA" id="ARBA00004651"/>
    </source>
</evidence>
<feature type="domain" description="MacB-like periplasmic core" evidence="9">
    <location>
        <begin position="31"/>
        <end position="234"/>
    </location>
</feature>
<gene>
    <name evidence="10" type="ORF">KSS94_04635</name>
</gene>
<evidence type="ECO:0000256" key="5">
    <source>
        <dbReference type="ARBA" id="ARBA00023136"/>
    </source>
</evidence>
<accession>A0ABX8N9I1</accession>
<feature type="domain" description="ABC3 transporter permease C-terminal" evidence="8">
    <location>
        <begin position="275"/>
        <end position="387"/>
    </location>
</feature>
<feature type="transmembrane region" description="Helical" evidence="7">
    <location>
        <begin position="358"/>
        <end position="376"/>
    </location>
</feature>
<name>A0ABX8N9I1_9PSED</name>
<feature type="transmembrane region" description="Helical" evidence="7">
    <location>
        <begin position="271"/>
        <end position="295"/>
    </location>
</feature>
<evidence type="ECO:0000313" key="10">
    <source>
        <dbReference type="EMBL" id="QXH52421.1"/>
    </source>
</evidence>
<comment type="similarity">
    <text evidence="6">Belongs to the ABC-4 integral membrane protein family.</text>
</comment>
<evidence type="ECO:0000256" key="6">
    <source>
        <dbReference type="ARBA" id="ARBA00038076"/>
    </source>
</evidence>
<dbReference type="PANTHER" id="PTHR30572">
    <property type="entry name" value="MEMBRANE COMPONENT OF TRANSPORTER-RELATED"/>
    <property type="match status" value="1"/>
</dbReference>
<feature type="transmembrane region" description="Helical" evidence="7">
    <location>
        <begin position="30"/>
        <end position="50"/>
    </location>
</feature>
<evidence type="ECO:0000313" key="11">
    <source>
        <dbReference type="Proteomes" id="UP001046350"/>
    </source>
</evidence>
<evidence type="ECO:0000259" key="8">
    <source>
        <dbReference type="Pfam" id="PF02687"/>
    </source>
</evidence>
<evidence type="ECO:0000256" key="7">
    <source>
        <dbReference type="SAM" id="Phobius"/>
    </source>
</evidence>
<evidence type="ECO:0000256" key="2">
    <source>
        <dbReference type="ARBA" id="ARBA00022475"/>
    </source>
</evidence>
<organism evidence="10 11">
    <name type="scientific">Pseudomonas fakonensis</name>
    <dbReference type="NCBI Taxonomy" id="2842355"/>
    <lineage>
        <taxon>Bacteria</taxon>
        <taxon>Pseudomonadati</taxon>
        <taxon>Pseudomonadota</taxon>
        <taxon>Gammaproteobacteria</taxon>
        <taxon>Pseudomonadales</taxon>
        <taxon>Pseudomonadaceae</taxon>
        <taxon>Pseudomonas</taxon>
    </lineage>
</organism>
<dbReference type="InterPro" id="IPR050250">
    <property type="entry name" value="Macrolide_Exporter_MacB"/>
</dbReference>
<keyword evidence="3 7" id="KW-0812">Transmembrane</keyword>
<dbReference type="PANTHER" id="PTHR30572:SF4">
    <property type="entry name" value="ABC TRANSPORTER PERMEASE YTRF"/>
    <property type="match status" value="1"/>
</dbReference>
<dbReference type="Pfam" id="PF12704">
    <property type="entry name" value="MacB_PCD"/>
    <property type="match status" value="1"/>
</dbReference>
<feature type="transmembrane region" description="Helical" evidence="7">
    <location>
        <begin position="316"/>
        <end position="346"/>
    </location>
</feature>
<evidence type="ECO:0000256" key="3">
    <source>
        <dbReference type="ARBA" id="ARBA00022692"/>
    </source>
</evidence>
<keyword evidence="11" id="KW-1185">Reference proteome</keyword>
<reference evidence="10" key="1">
    <citation type="journal article" date="2021" name="Microorganisms">
        <title>The Ever-Expanding Pseudomonas Genus: Description of 43 New Species and Partition of the Pseudomonas putida Group.</title>
        <authorList>
            <person name="Girard L."/>
            <person name="Lood C."/>
            <person name="Hofte M."/>
            <person name="Vandamme P."/>
            <person name="Rokni-Zadeh H."/>
            <person name="van Noort V."/>
            <person name="Lavigne R."/>
            <person name="De Mot R."/>
        </authorList>
    </citation>
    <scope>NUCLEOTIDE SEQUENCE</scope>
    <source>
        <strain evidence="10">COW40</strain>
    </source>
</reference>
<dbReference type="Proteomes" id="UP001046350">
    <property type="component" value="Chromosome"/>
</dbReference>
<dbReference type="InterPro" id="IPR003838">
    <property type="entry name" value="ABC3_permease_C"/>
</dbReference>
<dbReference type="RefSeq" id="WP_217841871.1">
    <property type="nucleotide sequence ID" value="NZ_CP077076.1"/>
</dbReference>
<protein>
    <submittedName>
        <fullName evidence="10">ABC transporter permease</fullName>
    </submittedName>
</protein>
<keyword evidence="5 7" id="KW-0472">Membrane</keyword>
<comment type="subcellular location">
    <subcellularLocation>
        <location evidence="1">Cell membrane</location>
        <topology evidence="1">Multi-pass membrane protein</topology>
    </subcellularLocation>
</comment>
<keyword evidence="4 7" id="KW-1133">Transmembrane helix</keyword>
<sequence length="394" mass="40459">MCGPPEHYGPGLQMRLGESVASLRQLGRRAWLAVLGIAVGCAAVVALLNVGHSAAMHAQQLFQGMGSELMVANLIPVEDSASRVAAVLDLQALPAALRGLAPMAMAVSDARSTSARQSVMVVGSTPALAGVLGLQVQQGRLLAARDADSTHVLLGAGLAQQLGAAAGGRLQLGRYLFEVVGVLAPQGYNPMVPVAVDDALLMPLPGLRRLSASAQPSVVLALAGDGAHVPEAARVLQVFLQGQLPAVTVEVLLAQQLLDGMARQARLFTGLLAGLGAIALLVGGVGVMNVMLMNVSERRREIGVRMALGARPVDIAWLFLLEAALLAVAGALLGALAGLLAAWAFTAASGWLLRLDPWSIPLGVTSALGCGVFFGLQPALSAARLEPVVALRDD</sequence>